<comment type="similarity">
    <text evidence="1">Belongs to the UPF0434 family.</text>
</comment>
<dbReference type="Pfam" id="PF03966">
    <property type="entry name" value="Trm112p"/>
    <property type="match status" value="1"/>
</dbReference>
<dbReference type="FunFam" id="2.20.25.10:FF:000002">
    <property type="entry name" value="UPF0434 protein YcaR"/>
    <property type="match status" value="1"/>
</dbReference>
<dbReference type="OrthoDB" id="9812205at2"/>
<dbReference type="AlphaFoldDB" id="A0A0X9VVU5"/>
<dbReference type="PANTHER" id="PTHR33505">
    <property type="entry name" value="ZGC:162634"/>
    <property type="match status" value="1"/>
</dbReference>
<gene>
    <name evidence="2" type="ORF">AUT07_00564</name>
</gene>
<dbReference type="Proteomes" id="UP000069926">
    <property type="component" value="Chromosome"/>
</dbReference>
<dbReference type="PANTHER" id="PTHR33505:SF4">
    <property type="entry name" value="PROTEIN PREY, MITOCHONDRIAL"/>
    <property type="match status" value="1"/>
</dbReference>
<proteinExistence type="inferred from homology"/>
<accession>A0A0X9VVU5</accession>
<dbReference type="InterPro" id="IPR005651">
    <property type="entry name" value="Trm112-like"/>
</dbReference>
<dbReference type="PATRIC" id="fig|634113.3.peg.531"/>
<evidence type="ECO:0000313" key="3">
    <source>
        <dbReference type="Proteomes" id="UP000069926"/>
    </source>
</evidence>
<dbReference type="KEGG" id="asy:AUT07_00564"/>
<evidence type="ECO:0000313" key="2">
    <source>
        <dbReference type="EMBL" id="AMA65118.1"/>
    </source>
</evidence>
<dbReference type="STRING" id="634113.AUT07_00564"/>
<name>A0A0X9VVU5_9GAMM</name>
<dbReference type="EMBL" id="CP013920">
    <property type="protein sequence ID" value="AMA65118.1"/>
    <property type="molecule type" value="Genomic_DNA"/>
</dbReference>
<evidence type="ECO:0000256" key="1">
    <source>
        <dbReference type="HAMAP-Rule" id="MF_01187"/>
    </source>
</evidence>
<dbReference type="Gene3D" id="2.20.25.10">
    <property type="match status" value="1"/>
</dbReference>
<dbReference type="SUPFAM" id="SSF158997">
    <property type="entry name" value="Trm112p-like"/>
    <property type="match status" value="1"/>
</dbReference>
<dbReference type="HAMAP" id="MF_01187">
    <property type="entry name" value="UPF0434"/>
    <property type="match status" value="1"/>
</dbReference>
<reference evidence="2 3" key="1">
    <citation type="submission" date="2016-01" db="EMBL/GenBank/DDBJ databases">
        <title>Genome sequence of Ca. Arsenophonus lipopteni, the exclusive symbiont of a blood sucking fly Lipoptena cervi (Diptera: Hippoboscidae).</title>
        <authorList>
            <person name="Novakova E."/>
            <person name="Hypsa V."/>
            <person name="Nguyen P."/>
            <person name="Husnik F."/>
            <person name="Darby A.C."/>
        </authorList>
    </citation>
    <scope>NUCLEOTIDE SEQUENCE [LARGE SCALE GENOMIC DNA]</scope>
    <source>
        <strain evidence="2 3">CB</strain>
    </source>
</reference>
<protein>
    <recommendedName>
        <fullName evidence="1">UPF0434 protein AUT07_00564</fullName>
    </recommendedName>
</protein>
<organism evidence="2 3">
    <name type="scientific">Candidatus Arsenophonus lipoptenae</name>
    <dbReference type="NCBI Taxonomy" id="634113"/>
    <lineage>
        <taxon>Bacteria</taxon>
        <taxon>Pseudomonadati</taxon>
        <taxon>Pseudomonadota</taxon>
        <taxon>Gammaproteobacteria</taxon>
        <taxon>Enterobacterales</taxon>
        <taxon>Morganellaceae</taxon>
        <taxon>Arsenophonus</taxon>
    </lineage>
</organism>
<sequence>MDNRLINIIACPICHGKLIYDKQNLELICKFDHIAYPIRKNIPVLLREEARKISLDEDK</sequence>
<dbReference type="RefSeq" id="WP_066283866.1">
    <property type="nucleotide sequence ID" value="NZ_CP013920.1"/>
</dbReference>
<dbReference type="GO" id="GO:0005829">
    <property type="term" value="C:cytosol"/>
    <property type="evidence" value="ECO:0007669"/>
    <property type="project" value="TreeGrafter"/>
</dbReference>
<keyword evidence="3" id="KW-1185">Reference proteome</keyword>